<dbReference type="RefSeq" id="WP_213889381.1">
    <property type="nucleotide sequence ID" value="NZ_JAGFNU010000006.1"/>
</dbReference>
<dbReference type="InterPro" id="IPR005111">
    <property type="entry name" value="MoeA_C_domain_IV"/>
</dbReference>
<dbReference type="EC" id="2.10.1.1" evidence="6"/>
<comment type="caution">
    <text evidence="8">The sequence shown here is derived from an EMBL/GenBank/DDBJ whole genome shotgun (WGS) entry which is preliminary data.</text>
</comment>
<dbReference type="SUPFAM" id="SSF63867">
    <property type="entry name" value="MoeA C-terminal domain-like"/>
    <property type="match status" value="1"/>
</dbReference>
<dbReference type="Pfam" id="PF03453">
    <property type="entry name" value="MoeA_N"/>
    <property type="match status" value="1"/>
</dbReference>
<keyword evidence="6" id="KW-0460">Magnesium</keyword>
<dbReference type="Gene3D" id="2.170.190.11">
    <property type="entry name" value="Molybdopterin biosynthesis moea protein, domain 3"/>
    <property type="match status" value="1"/>
</dbReference>
<dbReference type="InterPro" id="IPR036688">
    <property type="entry name" value="MoeA_C_domain_IV_sf"/>
</dbReference>
<dbReference type="NCBIfam" id="NF011060">
    <property type="entry name" value="PRK14491.1"/>
    <property type="match status" value="1"/>
</dbReference>
<dbReference type="InterPro" id="IPR036135">
    <property type="entry name" value="MoeA_linker/N_sf"/>
</dbReference>
<evidence type="ECO:0000256" key="5">
    <source>
        <dbReference type="ARBA" id="ARBA00047317"/>
    </source>
</evidence>
<dbReference type="InterPro" id="IPR027417">
    <property type="entry name" value="P-loop_NTPase"/>
</dbReference>
<dbReference type="Gene3D" id="2.40.340.10">
    <property type="entry name" value="MoeA, C-terminal, domain IV"/>
    <property type="match status" value="1"/>
</dbReference>
<gene>
    <name evidence="8" type="ORF">ACFFUT_15485</name>
</gene>
<dbReference type="Gene3D" id="3.40.980.10">
    <property type="entry name" value="MoaB/Mog-like domain"/>
    <property type="match status" value="1"/>
</dbReference>
<dbReference type="NCBIfam" id="NF045515">
    <property type="entry name" value="Glp_gephyrin"/>
    <property type="match status" value="1"/>
</dbReference>
<evidence type="ECO:0000256" key="1">
    <source>
        <dbReference type="ARBA" id="ARBA00002901"/>
    </source>
</evidence>
<evidence type="ECO:0000256" key="6">
    <source>
        <dbReference type="RuleBase" id="RU365090"/>
    </source>
</evidence>
<comment type="similarity">
    <text evidence="3 6">Belongs to the MoeA family.</text>
</comment>
<dbReference type="InterPro" id="IPR005110">
    <property type="entry name" value="MoeA_linker/N"/>
</dbReference>
<evidence type="ECO:0000256" key="4">
    <source>
        <dbReference type="ARBA" id="ARBA00023150"/>
    </source>
</evidence>
<dbReference type="SMART" id="SM00852">
    <property type="entry name" value="MoCF_biosynth"/>
    <property type="match status" value="1"/>
</dbReference>
<feature type="domain" description="MoaB/Mog" evidence="7">
    <location>
        <begin position="368"/>
        <end position="505"/>
    </location>
</feature>
<comment type="function">
    <text evidence="1 6">Catalyzes the insertion of molybdate into adenylated molybdopterin with the concomitant release of AMP.</text>
</comment>
<dbReference type="NCBIfam" id="TIGR00177">
    <property type="entry name" value="molyb_syn"/>
    <property type="match status" value="1"/>
</dbReference>
<dbReference type="InterPro" id="IPR036425">
    <property type="entry name" value="MoaB/Mog-like_dom_sf"/>
</dbReference>
<comment type="catalytic activity">
    <reaction evidence="5">
        <text>adenylyl-molybdopterin + molybdate = Mo-molybdopterin + AMP + H(+)</text>
        <dbReference type="Rhea" id="RHEA:35047"/>
        <dbReference type="ChEBI" id="CHEBI:15378"/>
        <dbReference type="ChEBI" id="CHEBI:36264"/>
        <dbReference type="ChEBI" id="CHEBI:62727"/>
        <dbReference type="ChEBI" id="CHEBI:71302"/>
        <dbReference type="ChEBI" id="CHEBI:456215"/>
        <dbReference type="EC" id="2.10.1.1"/>
    </reaction>
</comment>
<dbReference type="SUPFAM" id="SSF52540">
    <property type="entry name" value="P-loop containing nucleoside triphosphate hydrolases"/>
    <property type="match status" value="1"/>
</dbReference>
<dbReference type="Pfam" id="PF03205">
    <property type="entry name" value="MobB"/>
    <property type="match status" value="1"/>
</dbReference>
<evidence type="ECO:0000313" key="9">
    <source>
        <dbReference type="Proteomes" id="UP001589683"/>
    </source>
</evidence>
<reference evidence="8 9" key="1">
    <citation type="submission" date="2024-09" db="EMBL/GenBank/DDBJ databases">
        <authorList>
            <person name="Sun Q."/>
            <person name="Mori K."/>
        </authorList>
    </citation>
    <scope>NUCLEOTIDE SEQUENCE [LARGE SCALE GENOMIC DNA]</scope>
    <source>
        <strain evidence="8 9">CECT 8726</strain>
    </source>
</reference>
<comment type="pathway">
    <text evidence="2 6">Cofactor biosynthesis; molybdopterin biosynthesis.</text>
</comment>
<dbReference type="Gene3D" id="3.90.105.10">
    <property type="entry name" value="Molybdopterin biosynthesis moea protein, domain 2"/>
    <property type="match status" value="1"/>
</dbReference>
<dbReference type="NCBIfam" id="TIGR00176">
    <property type="entry name" value="mobB"/>
    <property type="match status" value="1"/>
</dbReference>
<dbReference type="EMBL" id="JBHMEA010000048">
    <property type="protein sequence ID" value="MFB9233193.1"/>
    <property type="molecule type" value="Genomic_DNA"/>
</dbReference>
<dbReference type="InterPro" id="IPR004435">
    <property type="entry name" value="MobB_dom"/>
</dbReference>
<proteinExistence type="inferred from homology"/>
<keyword evidence="6" id="KW-0808">Transferase</keyword>
<keyword evidence="9" id="KW-1185">Reference proteome</keyword>
<dbReference type="CDD" id="cd03116">
    <property type="entry name" value="MobB"/>
    <property type="match status" value="1"/>
</dbReference>
<dbReference type="PANTHER" id="PTHR10192:SF5">
    <property type="entry name" value="GEPHYRIN"/>
    <property type="match status" value="1"/>
</dbReference>
<comment type="cofactor">
    <cofactor evidence="6">
        <name>Mg(2+)</name>
        <dbReference type="ChEBI" id="CHEBI:18420"/>
    </cofactor>
</comment>
<dbReference type="InterPro" id="IPR001453">
    <property type="entry name" value="MoaB/Mog_dom"/>
</dbReference>
<dbReference type="SUPFAM" id="SSF63882">
    <property type="entry name" value="MoeA N-terminal region -like"/>
    <property type="match status" value="1"/>
</dbReference>
<evidence type="ECO:0000256" key="2">
    <source>
        <dbReference type="ARBA" id="ARBA00005046"/>
    </source>
</evidence>
<accession>A0ABV5JKF7</accession>
<protein>
    <recommendedName>
        <fullName evidence="6">Molybdopterin molybdenumtransferase</fullName>
        <ecNumber evidence="6">2.10.1.1</ecNumber>
    </recommendedName>
</protein>
<evidence type="ECO:0000259" key="7">
    <source>
        <dbReference type="SMART" id="SM00852"/>
    </source>
</evidence>
<organism evidence="8 9">
    <name type="scientific">Pseudohalocynthiibacter aestuariivivens</name>
    <dbReference type="NCBI Taxonomy" id="1591409"/>
    <lineage>
        <taxon>Bacteria</taxon>
        <taxon>Pseudomonadati</taxon>
        <taxon>Pseudomonadota</taxon>
        <taxon>Alphaproteobacteria</taxon>
        <taxon>Rhodobacterales</taxon>
        <taxon>Paracoccaceae</taxon>
        <taxon>Pseudohalocynthiibacter</taxon>
    </lineage>
</organism>
<dbReference type="Pfam" id="PF00994">
    <property type="entry name" value="MoCF_biosynth"/>
    <property type="match status" value="1"/>
</dbReference>
<dbReference type="Proteomes" id="UP001589683">
    <property type="component" value="Unassembled WGS sequence"/>
</dbReference>
<evidence type="ECO:0000313" key="8">
    <source>
        <dbReference type="EMBL" id="MFB9233193.1"/>
    </source>
</evidence>
<sequence length="591" mass="62733">MKVFGVTGWKNAGKTGLMERLVREITTRGISVSTVKHAHHSFDVDHPGKDSARHREAGAREVLLSSRNRWALMSELRGEDEEVLSDLLARLSPVDLVLIEGYKRDRHPKIEAYRAATKHPLISIEDDSIVAVASDVALAESVIPVFDLDDTVGIADFVLQQVGLSVSQAKPTKAEMQLKNDCFALPSGVDWTPVDTALAHLRENLGRCVGIETLPVSDSLGSVLAEDQIARRSNPPAPNSAVDGFGFAYAALADQQSQKLPLVNGRAAAGSPYLGEVPLGYAVRILTGAILPKGVDTVVLQEDVTVVGSNITFEGSVKAGSNTRKAGEDVKQGDVAIMAGHVLRPPDLALLSALGIDGVSVFETLRVGVISTGDELVPPGSTEDVASTYDANRPMLLSLAARWGYQPVDLGHVGDNRALLRDALDAAAQKCDVILTSGGASAGDEDHMSALLMEAGGLQMWRIAMKPGRPLALGLWQGVPVFGLPGNPVAAFVCALIFARPACAVLSGAAWQDPVGFDVPASFEKKKKAGRREYLRARITDTGQAEVFASEGSGRISGLTWADGLVELEDGARHVKPGDLVRFIPYGAFGL</sequence>
<keyword evidence="6" id="KW-0500">Molybdenum</keyword>
<dbReference type="PROSITE" id="PS01079">
    <property type="entry name" value="MOCF_BIOSYNTHESIS_2"/>
    <property type="match status" value="1"/>
</dbReference>
<evidence type="ECO:0000256" key="3">
    <source>
        <dbReference type="ARBA" id="ARBA00010763"/>
    </source>
</evidence>
<dbReference type="InterPro" id="IPR038987">
    <property type="entry name" value="MoeA-like"/>
</dbReference>
<dbReference type="CDD" id="cd00887">
    <property type="entry name" value="MoeA"/>
    <property type="match status" value="1"/>
</dbReference>
<dbReference type="SUPFAM" id="SSF53218">
    <property type="entry name" value="Molybdenum cofactor biosynthesis proteins"/>
    <property type="match status" value="1"/>
</dbReference>
<keyword evidence="6" id="KW-0479">Metal-binding</keyword>
<dbReference type="Pfam" id="PF03454">
    <property type="entry name" value="MoeA_C"/>
    <property type="match status" value="1"/>
</dbReference>
<dbReference type="PANTHER" id="PTHR10192">
    <property type="entry name" value="MOLYBDOPTERIN BIOSYNTHESIS PROTEIN"/>
    <property type="match status" value="1"/>
</dbReference>
<keyword evidence="4 6" id="KW-0501">Molybdenum cofactor biosynthesis</keyword>
<dbReference type="Gene3D" id="3.40.50.300">
    <property type="entry name" value="P-loop containing nucleotide triphosphate hydrolases"/>
    <property type="match status" value="1"/>
</dbReference>
<dbReference type="InterPro" id="IPR008284">
    <property type="entry name" value="MoCF_biosynth_CS"/>
</dbReference>
<name>A0ABV5JKF7_9RHOB</name>